<dbReference type="Pfam" id="PF04002">
    <property type="entry name" value="RadC"/>
    <property type="match status" value="1"/>
</dbReference>
<dbReference type="OrthoDB" id="9804482at2"/>
<gene>
    <name evidence="8" type="primary">radC</name>
    <name evidence="8" type="ORF">CUS_7340</name>
</gene>
<evidence type="ECO:0000256" key="1">
    <source>
        <dbReference type="ARBA" id="ARBA00010243"/>
    </source>
</evidence>
<dbReference type="eggNOG" id="COG2003">
    <property type="taxonomic scope" value="Bacteria"/>
</dbReference>
<dbReference type="InterPro" id="IPR037518">
    <property type="entry name" value="MPN"/>
</dbReference>
<dbReference type="GO" id="GO:0006508">
    <property type="term" value="P:proteolysis"/>
    <property type="evidence" value="ECO:0007669"/>
    <property type="project" value="UniProtKB-KW"/>
</dbReference>
<evidence type="ECO:0000256" key="5">
    <source>
        <dbReference type="ARBA" id="ARBA00022833"/>
    </source>
</evidence>
<protein>
    <submittedName>
        <fullName evidence="8">DNA repair protein RadC</fullName>
    </submittedName>
</protein>
<dbReference type="STRING" id="246199.CUS_7340"/>
<accession>E9S7W5</accession>
<evidence type="ECO:0000259" key="7">
    <source>
        <dbReference type="PROSITE" id="PS50249"/>
    </source>
</evidence>
<evidence type="ECO:0000256" key="6">
    <source>
        <dbReference type="ARBA" id="ARBA00023049"/>
    </source>
</evidence>
<dbReference type="GO" id="GO:0046872">
    <property type="term" value="F:metal ion binding"/>
    <property type="evidence" value="ECO:0007669"/>
    <property type="project" value="UniProtKB-KW"/>
</dbReference>
<dbReference type="InterPro" id="IPR001405">
    <property type="entry name" value="UPF0758"/>
</dbReference>
<evidence type="ECO:0000256" key="3">
    <source>
        <dbReference type="ARBA" id="ARBA00022723"/>
    </source>
</evidence>
<dbReference type="PANTHER" id="PTHR30471:SF3">
    <property type="entry name" value="UPF0758 PROTEIN YEES-RELATED"/>
    <property type="match status" value="1"/>
</dbReference>
<evidence type="ECO:0000313" key="9">
    <source>
        <dbReference type="Proteomes" id="UP000004259"/>
    </source>
</evidence>
<dbReference type="Gene3D" id="3.40.140.10">
    <property type="entry name" value="Cytidine Deaminase, domain 2"/>
    <property type="match status" value="1"/>
</dbReference>
<organism evidence="8 9">
    <name type="scientific">Ruminococcus albus 8</name>
    <dbReference type="NCBI Taxonomy" id="246199"/>
    <lineage>
        <taxon>Bacteria</taxon>
        <taxon>Bacillati</taxon>
        <taxon>Bacillota</taxon>
        <taxon>Clostridia</taxon>
        <taxon>Eubacteriales</taxon>
        <taxon>Oscillospiraceae</taxon>
        <taxon>Ruminococcus</taxon>
    </lineage>
</organism>
<dbReference type="SUPFAM" id="SSF47781">
    <property type="entry name" value="RuvA domain 2-like"/>
    <property type="match status" value="1"/>
</dbReference>
<evidence type="ECO:0000313" key="8">
    <source>
        <dbReference type="EMBL" id="EGC04647.1"/>
    </source>
</evidence>
<proteinExistence type="inferred from homology"/>
<dbReference type="InterPro" id="IPR025657">
    <property type="entry name" value="RadC_JAB"/>
</dbReference>
<comment type="similarity">
    <text evidence="1">Belongs to the UPF0758 family.</text>
</comment>
<keyword evidence="4" id="KW-0378">Hydrolase</keyword>
<dbReference type="PANTHER" id="PTHR30471">
    <property type="entry name" value="DNA REPAIR PROTEIN RADC"/>
    <property type="match status" value="1"/>
</dbReference>
<keyword evidence="9" id="KW-1185">Reference proteome</keyword>
<feature type="domain" description="MPN" evidence="7">
    <location>
        <begin position="101"/>
        <end position="225"/>
    </location>
</feature>
<keyword evidence="2" id="KW-0645">Protease</keyword>
<dbReference type="Gene3D" id="1.10.150.20">
    <property type="entry name" value="5' to 3' exonuclease, C-terminal subdomain"/>
    <property type="match status" value="1"/>
</dbReference>
<dbReference type="GO" id="GO:0008237">
    <property type="term" value="F:metallopeptidase activity"/>
    <property type="evidence" value="ECO:0007669"/>
    <property type="project" value="UniProtKB-KW"/>
</dbReference>
<dbReference type="PROSITE" id="PS50249">
    <property type="entry name" value="MPN"/>
    <property type="match status" value="1"/>
</dbReference>
<dbReference type="Proteomes" id="UP000004259">
    <property type="component" value="Unassembled WGS sequence"/>
</dbReference>
<dbReference type="RefSeq" id="WP_002847102.1">
    <property type="nucleotide sequence ID" value="NZ_ADKM02000018.1"/>
</dbReference>
<evidence type="ECO:0000256" key="4">
    <source>
        <dbReference type="ARBA" id="ARBA00022801"/>
    </source>
</evidence>
<keyword evidence="5" id="KW-0862">Zinc</keyword>
<dbReference type="InterPro" id="IPR010994">
    <property type="entry name" value="RuvA_2-like"/>
</dbReference>
<comment type="caution">
    <text evidence="8">The sequence shown here is derived from an EMBL/GenBank/DDBJ whole genome shotgun (WGS) entry which is preliminary data.</text>
</comment>
<keyword evidence="3" id="KW-0479">Metal-binding</keyword>
<dbReference type="AlphaFoldDB" id="E9S7W5"/>
<dbReference type="EMBL" id="ADKM02000018">
    <property type="protein sequence ID" value="EGC04647.1"/>
    <property type="molecule type" value="Genomic_DNA"/>
</dbReference>
<evidence type="ECO:0000256" key="2">
    <source>
        <dbReference type="ARBA" id="ARBA00022670"/>
    </source>
</evidence>
<sequence>MPDNSLHSGHRERMRARLRTQNDLEGFAEHEVLEMLLFGILPRVNTNEIAHRLLKKFGNIRTVLTAPVTDLCQVQGVGVKCAEQLNFLGQVFRRAERESFLTVQADDYNELCVYLRNFFYGDRTERLCAFSVNKSGRISGCSVLSVGISDKVCFNVEELERFLLYNHADALVLSHNHPFGRGDPSDEDIMMTRQIQAMLAGRISLMDHVIVGADKVCSMRMMGILKAAD</sequence>
<name>E9S7W5_RUMAL</name>
<reference evidence="8 9" key="1">
    <citation type="submission" date="2011-02" db="EMBL/GenBank/DDBJ databases">
        <authorList>
            <person name="Nelson K.E."/>
            <person name="Sutton G."/>
            <person name="Torralba M."/>
            <person name="Durkin S."/>
            <person name="Harkins D."/>
            <person name="Montgomery R."/>
            <person name="Ziemer C."/>
            <person name="Klaassens E."/>
            <person name="Ocuiv P."/>
            <person name="Morrison M."/>
        </authorList>
    </citation>
    <scope>NUCLEOTIDE SEQUENCE [LARGE SCALE GENOMIC DNA]</scope>
    <source>
        <strain evidence="8 9">8</strain>
    </source>
</reference>
<keyword evidence="6" id="KW-0482">Metalloprotease</keyword>